<dbReference type="Gene3D" id="1.10.10.10">
    <property type="entry name" value="Winged helix-like DNA-binding domain superfamily/Winged helix DNA-binding domain"/>
    <property type="match status" value="2"/>
</dbReference>
<accession>A0ABD6FBE8</accession>
<dbReference type="GO" id="GO:0006282">
    <property type="term" value="P:regulation of DNA repair"/>
    <property type="evidence" value="ECO:0007669"/>
    <property type="project" value="UniProtKB-UniRule"/>
</dbReference>
<dbReference type="PANTHER" id="PTHR33602">
    <property type="entry name" value="REGULATORY PROTEIN RECX FAMILY PROTEIN"/>
    <property type="match status" value="1"/>
</dbReference>
<dbReference type="PANTHER" id="PTHR33602:SF1">
    <property type="entry name" value="REGULATORY PROTEIN RECX FAMILY PROTEIN"/>
    <property type="match status" value="1"/>
</dbReference>
<keyword evidence="4 5" id="KW-0963">Cytoplasm</keyword>
<comment type="caution">
    <text evidence="9">The sequence shown here is derived from an EMBL/GenBank/DDBJ whole genome shotgun (WGS) entry which is preliminary data.</text>
</comment>
<evidence type="ECO:0000256" key="4">
    <source>
        <dbReference type="ARBA" id="ARBA00022490"/>
    </source>
</evidence>
<protein>
    <recommendedName>
        <fullName evidence="3 5">Regulatory protein RecX</fullName>
    </recommendedName>
</protein>
<organism evidence="9 10">
    <name type="scientific">Thermocrispum agreste</name>
    <dbReference type="NCBI Taxonomy" id="37925"/>
    <lineage>
        <taxon>Bacteria</taxon>
        <taxon>Bacillati</taxon>
        <taxon>Actinomycetota</taxon>
        <taxon>Actinomycetes</taxon>
        <taxon>Pseudonocardiales</taxon>
        <taxon>Pseudonocardiaceae</taxon>
        <taxon>Thermocrispum</taxon>
    </lineage>
</organism>
<feature type="domain" description="RecX third three-helical" evidence="7">
    <location>
        <begin position="103"/>
        <end position="148"/>
    </location>
</feature>
<dbReference type="InterPro" id="IPR053926">
    <property type="entry name" value="RecX_HTH_1st"/>
</dbReference>
<dbReference type="HAMAP" id="MF_01114">
    <property type="entry name" value="RecX"/>
    <property type="match status" value="1"/>
</dbReference>
<dbReference type="InterPro" id="IPR053924">
    <property type="entry name" value="RecX_HTH_2nd"/>
</dbReference>
<dbReference type="Proteomes" id="UP000249324">
    <property type="component" value="Unassembled WGS sequence"/>
</dbReference>
<dbReference type="Pfam" id="PF21981">
    <property type="entry name" value="RecX_HTH3"/>
    <property type="match status" value="1"/>
</dbReference>
<evidence type="ECO:0000256" key="2">
    <source>
        <dbReference type="ARBA" id="ARBA00009695"/>
    </source>
</evidence>
<dbReference type="InterPro" id="IPR053925">
    <property type="entry name" value="RecX_HTH_3rd"/>
</dbReference>
<sequence length="167" mass="18570">MPDTAGEAKKAALRLLAVKPRTRAELARALTRKGFEAAVVETVLDRLERARLIDDAEYAEMMVRSRYVHQGLGRAALRSRLEREGVDKAIAQEAVEAIDADAEEARARELVRKRLPAMTRLPEDAVVRRLLGMLARKGYPEDLALRVVREELAEAGRETALLDGLTS</sequence>
<evidence type="ECO:0000313" key="10">
    <source>
        <dbReference type="Proteomes" id="UP000249324"/>
    </source>
</evidence>
<dbReference type="Pfam" id="PF21982">
    <property type="entry name" value="RecX_HTH1"/>
    <property type="match status" value="1"/>
</dbReference>
<comment type="subcellular location">
    <subcellularLocation>
        <location evidence="1 5">Cytoplasm</location>
    </subcellularLocation>
</comment>
<dbReference type="AlphaFoldDB" id="A0ABD6FBE8"/>
<gene>
    <name evidence="5" type="primary">recX</name>
    <name evidence="9" type="ORF">DIU77_003880</name>
</gene>
<dbReference type="GO" id="GO:0005737">
    <property type="term" value="C:cytoplasm"/>
    <property type="evidence" value="ECO:0007669"/>
    <property type="project" value="UniProtKB-SubCell"/>
</dbReference>
<evidence type="ECO:0000256" key="3">
    <source>
        <dbReference type="ARBA" id="ARBA00018111"/>
    </source>
</evidence>
<evidence type="ECO:0000256" key="5">
    <source>
        <dbReference type="HAMAP-Rule" id="MF_01114"/>
    </source>
</evidence>
<dbReference type="EMBL" id="QGUI02000026">
    <property type="protein sequence ID" value="MFO7191362.1"/>
    <property type="molecule type" value="Genomic_DNA"/>
</dbReference>
<name>A0ABD6FBE8_9PSEU</name>
<dbReference type="InterPro" id="IPR003783">
    <property type="entry name" value="Regulatory_RecX"/>
</dbReference>
<comment type="function">
    <text evidence="5">Modulates RecA activity.</text>
</comment>
<dbReference type="Pfam" id="PF02631">
    <property type="entry name" value="RecX_HTH2"/>
    <property type="match status" value="1"/>
</dbReference>
<feature type="domain" description="RecX second three-helical" evidence="6">
    <location>
        <begin position="54"/>
        <end position="94"/>
    </location>
</feature>
<evidence type="ECO:0000259" key="6">
    <source>
        <dbReference type="Pfam" id="PF02631"/>
    </source>
</evidence>
<proteinExistence type="inferred from homology"/>
<evidence type="ECO:0000313" key="9">
    <source>
        <dbReference type="EMBL" id="MFO7191362.1"/>
    </source>
</evidence>
<evidence type="ECO:0000259" key="8">
    <source>
        <dbReference type="Pfam" id="PF21982"/>
    </source>
</evidence>
<dbReference type="InterPro" id="IPR036388">
    <property type="entry name" value="WH-like_DNA-bd_sf"/>
</dbReference>
<comment type="similarity">
    <text evidence="2 5">Belongs to the RecX family.</text>
</comment>
<evidence type="ECO:0000259" key="7">
    <source>
        <dbReference type="Pfam" id="PF21981"/>
    </source>
</evidence>
<feature type="domain" description="RecX first three-helical" evidence="8">
    <location>
        <begin position="8"/>
        <end position="47"/>
    </location>
</feature>
<reference evidence="9 10" key="1">
    <citation type="journal article" date="2021" name="BMC Genomics">
        <title>Genome-resolved metagenome and metatranscriptome analyses of thermophilic composting reveal key bacterial players and their metabolic interactions.</title>
        <authorList>
            <person name="Braga L.P.P."/>
            <person name="Pereira R.V."/>
            <person name="Martins L.F."/>
            <person name="Moura L.M.S."/>
            <person name="Sanchez F.B."/>
            <person name="Patane J.S.L."/>
            <person name="da Silva A.M."/>
            <person name="Setubal J.C."/>
        </authorList>
    </citation>
    <scope>NUCLEOTIDE SEQUENCE [LARGE SCALE GENOMIC DNA]</scope>
    <source>
        <strain evidence="9">ZC4RG45</strain>
    </source>
</reference>
<evidence type="ECO:0000256" key="1">
    <source>
        <dbReference type="ARBA" id="ARBA00004496"/>
    </source>
</evidence>